<organism evidence="1 2">
    <name type="scientific">Stephania japonica</name>
    <dbReference type="NCBI Taxonomy" id="461633"/>
    <lineage>
        <taxon>Eukaryota</taxon>
        <taxon>Viridiplantae</taxon>
        <taxon>Streptophyta</taxon>
        <taxon>Embryophyta</taxon>
        <taxon>Tracheophyta</taxon>
        <taxon>Spermatophyta</taxon>
        <taxon>Magnoliopsida</taxon>
        <taxon>Ranunculales</taxon>
        <taxon>Menispermaceae</taxon>
        <taxon>Menispermoideae</taxon>
        <taxon>Cissampelideae</taxon>
        <taxon>Stephania</taxon>
    </lineage>
</organism>
<reference evidence="1 2" key="1">
    <citation type="submission" date="2024-01" db="EMBL/GenBank/DDBJ databases">
        <title>Genome assemblies of Stephania.</title>
        <authorList>
            <person name="Yang L."/>
        </authorList>
    </citation>
    <scope>NUCLEOTIDE SEQUENCE [LARGE SCALE GENOMIC DNA]</scope>
    <source>
        <strain evidence="1">QJT</strain>
        <tissue evidence="1">Leaf</tissue>
    </source>
</reference>
<dbReference type="EMBL" id="JBBNAE010000004">
    <property type="protein sequence ID" value="KAK9130412.1"/>
    <property type="molecule type" value="Genomic_DNA"/>
</dbReference>
<dbReference type="AlphaFoldDB" id="A0AAP0JCH9"/>
<name>A0AAP0JCH9_9MAGN</name>
<evidence type="ECO:0000313" key="1">
    <source>
        <dbReference type="EMBL" id="KAK9130412.1"/>
    </source>
</evidence>
<gene>
    <name evidence="1" type="ORF">Sjap_010899</name>
</gene>
<evidence type="ECO:0000313" key="2">
    <source>
        <dbReference type="Proteomes" id="UP001417504"/>
    </source>
</evidence>
<accession>A0AAP0JCH9</accession>
<comment type="caution">
    <text evidence="1">The sequence shown here is derived from an EMBL/GenBank/DDBJ whole genome shotgun (WGS) entry which is preliminary data.</text>
</comment>
<proteinExistence type="predicted"/>
<keyword evidence="2" id="KW-1185">Reference proteome</keyword>
<sequence length="74" mass="7956">MDTAQVRNVGFARHLGDGSATCIQLHSGRAAIARAVEEIGCDVSAARILDRNSALICLAILSHFDSESHDVHER</sequence>
<protein>
    <submittedName>
        <fullName evidence="1">Uncharacterized protein</fullName>
    </submittedName>
</protein>
<dbReference type="Proteomes" id="UP001417504">
    <property type="component" value="Unassembled WGS sequence"/>
</dbReference>